<evidence type="ECO:0000313" key="4">
    <source>
        <dbReference type="Proteomes" id="UP000014417"/>
    </source>
</evidence>
<dbReference type="SMART" id="SM00240">
    <property type="entry name" value="FHA"/>
    <property type="match status" value="1"/>
</dbReference>
<accession>S2WWP7</accession>
<evidence type="ECO:0000259" key="2">
    <source>
        <dbReference type="PROSITE" id="PS50006"/>
    </source>
</evidence>
<sequence>MITCAICGKENPNEANFCQKCGAKLGAQSNETTRIISFVEDEARDDIRTVELSPEDANAVRDLPENSALLIVTRGPDVGARYLLDSDEVTVGRSPKSDIFLNDITVSRHHAKFTMNNGSVVLVDQHSHNGTYVNRTLVDQQVTLRQGDEVQIGKYRMLFFASERGSR</sequence>
<gene>
    <name evidence="3" type="ORF">HMPREF9306_01728</name>
</gene>
<evidence type="ECO:0000256" key="1">
    <source>
        <dbReference type="ARBA" id="ARBA00022553"/>
    </source>
</evidence>
<dbReference type="EMBL" id="AGZR01000009">
    <property type="protein sequence ID" value="EPD32164.1"/>
    <property type="molecule type" value="Genomic_DNA"/>
</dbReference>
<evidence type="ECO:0000313" key="3">
    <source>
        <dbReference type="EMBL" id="EPD32164.1"/>
    </source>
</evidence>
<name>S2WWP7_9ACTN</name>
<dbReference type="AlphaFoldDB" id="S2WWP7"/>
<dbReference type="InterPro" id="IPR026870">
    <property type="entry name" value="Zinc_ribbon_dom"/>
</dbReference>
<dbReference type="RefSeq" id="WP_016456539.1">
    <property type="nucleotide sequence ID" value="NZ_KE150269.1"/>
</dbReference>
<dbReference type="STRING" id="883161.HMPREF9306_01728"/>
<dbReference type="Proteomes" id="UP000014417">
    <property type="component" value="Unassembled WGS sequence"/>
</dbReference>
<protein>
    <recommendedName>
        <fullName evidence="2">FHA domain-containing protein</fullName>
    </recommendedName>
</protein>
<dbReference type="InterPro" id="IPR000253">
    <property type="entry name" value="FHA_dom"/>
</dbReference>
<feature type="domain" description="FHA" evidence="2">
    <location>
        <begin position="89"/>
        <end position="138"/>
    </location>
</feature>
<organism evidence="3 4">
    <name type="scientific">Propionimicrobium lymphophilum ACS-093-V-SCH5</name>
    <dbReference type="NCBI Taxonomy" id="883161"/>
    <lineage>
        <taxon>Bacteria</taxon>
        <taxon>Bacillati</taxon>
        <taxon>Actinomycetota</taxon>
        <taxon>Actinomycetes</taxon>
        <taxon>Propionibacteriales</taxon>
        <taxon>Propionibacteriaceae</taxon>
        <taxon>Propionimicrobium</taxon>
    </lineage>
</organism>
<dbReference type="PANTHER" id="PTHR46210:SF1">
    <property type="entry name" value="FHA DOMAIN-CONTAINING PROTEIN"/>
    <property type="match status" value="1"/>
</dbReference>
<dbReference type="PATRIC" id="fig|883161.3.peg.1716"/>
<dbReference type="OrthoDB" id="9815925at2"/>
<dbReference type="HOGENOM" id="CLU_108862_0_0_11"/>
<dbReference type="Pfam" id="PF13240">
    <property type="entry name" value="Zn_Ribbon_1"/>
    <property type="match status" value="1"/>
</dbReference>
<reference evidence="3 4" key="1">
    <citation type="submission" date="2013-04" db="EMBL/GenBank/DDBJ databases">
        <title>The Genome Sequence of Propionimicrobium lymphophilum ACS-093-V-SCH5.</title>
        <authorList>
            <consortium name="The Broad Institute Genomics Platform"/>
            <person name="Earl A."/>
            <person name="Ward D."/>
            <person name="Feldgarden M."/>
            <person name="Gevers D."/>
            <person name="Saerens B."/>
            <person name="Vaneechoutte M."/>
            <person name="Walker B."/>
            <person name="Young S."/>
            <person name="Zeng Q."/>
            <person name="Gargeya S."/>
            <person name="Fitzgerald M."/>
            <person name="Haas B."/>
            <person name="Abouelleil A."/>
            <person name="Allen A.W."/>
            <person name="Alvarado L."/>
            <person name="Arachchi H.M."/>
            <person name="Berlin A.M."/>
            <person name="Chapman S.B."/>
            <person name="Gainer-Dewar J."/>
            <person name="Goldberg J."/>
            <person name="Griggs A."/>
            <person name="Gujja S."/>
            <person name="Hansen M."/>
            <person name="Howarth C."/>
            <person name="Imamovic A."/>
            <person name="Ireland A."/>
            <person name="Larimer J."/>
            <person name="McCowan C."/>
            <person name="Murphy C."/>
            <person name="Pearson M."/>
            <person name="Poon T.W."/>
            <person name="Priest M."/>
            <person name="Roberts A."/>
            <person name="Saif S."/>
            <person name="Shea T."/>
            <person name="Sisk P."/>
            <person name="Sykes S."/>
            <person name="Wortman J."/>
            <person name="Nusbaum C."/>
            <person name="Birren B."/>
        </authorList>
    </citation>
    <scope>NUCLEOTIDE SEQUENCE [LARGE SCALE GENOMIC DNA]</scope>
    <source>
        <strain evidence="3 4">ACS-093-V-SCH5</strain>
    </source>
</reference>
<dbReference type="InterPro" id="IPR008984">
    <property type="entry name" value="SMAD_FHA_dom_sf"/>
</dbReference>
<dbReference type="PANTHER" id="PTHR46210">
    <property type="entry name" value="FHA DOMAIN-CONTAINING PROTEIN"/>
    <property type="match status" value="1"/>
</dbReference>
<comment type="caution">
    <text evidence="3">The sequence shown here is derived from an EMBL/GenBank/DDBJ whole genome shotgun (WGS) entry which is preliminary data.</text>
</comment>
<keyword evidence="1" id="KW-0597">Phosphoprotein</keyword>
<dbReference type="Gene3D" id="2.60.200.20">
    <property type="match status" value="1"/>
</dbReference>
<proteinExistence type="predicted"/>
<dbReference type="PROSITE" id="PS50006">
    <property type="entry name" value="FHA_DOMAIN"/>
    <property type="match status" value="1"/>
</dbReference>
<dbReference type="Pfam" id="PF00498">
    <property type="entry name" value="FHA"/>
    <property type="match status" value="1"/>
</dbReference>
<dbReference type="SUPFAM" id="SSF49879">
    <property type="entry name" value="SMAD/FHA domain"/>
    <property type="match status" value="1"/>
</dbReference>
<keyword evidence="4" id="KW-1185">Reference proteome</keyword>